<dbReference type="EMBL" id="CP003364">
    <property type="protein sequence ID" value="AGA28485.1"/>
    <property type="molecule type" value="Genomic_DNA"/>
</dbReference>
<evidence type="ECO:0000313" key="4">
    <source>
        <dbReference type="Proteomes" id="UP000010798"/>
    </source>
</evidence>
<evidence type="ECO:0008006" key="5">
    <source>
        <dbReference type="Google" id="ProtNLM"/>
    </source>
</evidence>
<name>L0DI07_SINAD</name>
<feature type="compositionally biased region" description="Basic and acidic residues" evidence="1">
    <location>
        <begin position="201"/>
        <end position="210"/>
    </location>
</feature>
<keyword evidence="4" id="KW-1185">Reference proteome</keyword>
<dbReference type="InterPro" id="IPR011990">
    <property type="entry name" value="TPR-like_helical_dom_sf"/>
</dbReference>
<gene>
    <name evidence="3" type="ordered locus">Sinac_4286</name>
</gene>
<feature type="signal peptide" evidence="2">
    <location>
        <begin position="1"/>
        <end position="17"/>
    </location>
</feature>
<feature type="chain" id="PRO_5003940274" description="Tetratricopeptide repeat protein" evidence="2">
    <location>
        <begin position="18"/>
        <end position="223"/>
    </location>
</feature>
<feature type="compositionally biased region" description="Polar residues" evidence="1">
    <location>
        <begin position="212"/>
        <end position="223"/>
    </location>
</feature>
<proteinExistence type="predicted"/>
<evidence type="ECO:0000256" key="2">
    <source>
        <dbReference type="SAM" id="SignalP"/>
    </source>
</evidence>
<keyword evidence="2" id="KW-0732">Signal</keyword>
<reference evidence="3 4" key="1">
    <citation type="submission" date="2012-02" db="EMBL/GenBank/DDBJ databases">
        <title>Complete sequence of chromosome of Singulisphaera acidiphila DSM 18658.</title>
        <authorList>
            <consortium name="US DOE Joint Genome Institute (JGI-PGF)"/>
            <person name="Lucas S."/>
            <person name="Copeland A."/>
            <person name="Lapidus A."/>
            <person name="Glavina del Rio T."/>
            <person name="Dalin E."/>
            <person name="Tice H."/>
            <person name="Bruce D."/>
            <person name="Goodwin L."/>
            <person name="Pitluck S."/>
            <person name="Peters L."/>
            <person name="Ovchinnikova G."/>
            <person name="Chertkov O."/>
            <person name="Kyrpides N."/>
            <person name="Mavromatis K."/>
            <person name="Ivanova N."/>
            <person name="Brettin T."/>
            <person name="Detter J.C."/>
            <person name="Han C."/>
            <person name="Larimer F."/>
            <person name="Land M."/>
            <person name="Hauser L."/>
            <person name="Markowitz V."/>
            <person name="Cheng J.-F."/>
            <person name="Hugenholtz P."/>
            <person name="Woyke T."/>
            <person name="Wu D."/>
            <person name="Tindall B."/>
            <person name="Pomrenke H."/>
            <person name="Brambilla E."/>
            <person name="Klenk H.-P."/>
            <person name="Eisen J.A."/>
        </authorList>
    </citation>
    <scope>NUCLEOTIDE SEQUENCE [LARGE SCALE GENOMIC DNA]</scope>
    <source>
        <strain evidence="4">ATCC BAA-1392 / DSM 18658 / VKM B-2454 / MOB10</strain>
    </source>
</reference>
<evidence type="ECO:0000256" key="1">
    <source>
        <dbReference type="SAM" id="MobiDB-lite"/>
    </source>
</evidence>
<dbReference type="OrthoDB" id="9993053at2"/>
<protein>
    <recommendedName>
        <fullName evidence="5">Tetratricopeptide repeat protein</fullName>
    </recommendedName>
</protein>
<dbReference type="Gene3D" id="1.25.40.10">
    <property type="entry name" value="Tetratricopeptide repeat domain"/>
    <property type="match status" value="1"/>
</dbReference>
<organism evidence="3 4">
    <name type="scientific">Singulisphaera acidiphila (strain ATCC BAA-1392 / DSM 18658 / VKM B-2454 / MOB10)</name>
    <dbReference type="NCBI Taxonomy" id="886293"/>
    <lineage>
        <taxon>Bacteria</taxon>
        <taxon>Pseudomonadati</taxon>
        <taxon>Planctomycetota</taxon>
        <taxon>Planctomycetia</taxon>
        <taxon>Isosphaerales</taxon>
        <taxon>Isosphaeraceae</taxon>
        <taxon>Singulisphaera</taxon>
    </lineage>
</organism>
<evidence type="ECO:0000313" key="3">
    <source>
        <dbReference type="EMBL" id="AGA28485.1"/>
    </source>
</evidence>
<dbReference type="HOGENOM" id="CLU_1239454_0_0_0"/>
<accession>L0DI07</accession>
<dbReference type="RefSeq" id="WP_015247610.1">
    <property type="nucleotide sequence ID" value="NC_019892.1"/>
</dbReference>
<sequence length="223" mass="24677">MKRLIFAVLAIPCVALAIDPQLMPDPLYEPKIGDLCVIGFFDTQSKTCSDVEAWKDESTYQEYWKALLGNDETKRKAIEASGRMIEIKAGTRAELLKQQTYPVRDPRPDAANLRPNHGPYKNQSIWIARSDILRKAENSRPTTEATNARAVSLLKSGQNLEKRGKKASAIESYGRVMTDFPDTPEAKTAEERIKALGGEVPAKRETKAKADTSPSASTGKSPR</sequence>
<dbReference type="KEGG" id="saci:Sinac_4286"/>
<feature type="region of interest" description="Disordered" evidence="1">
    <location>
        <begin position="194"/>
        <end position="223"/>
    </location>
</feature>
<dbReference type="Proteomes" id="UP000010798">
    <property type="component" value="Chromosome"/>
</dbReference>
<dbReference type="AlphaFoldDB" id="L0DI07"/>